<evidence type="ECO:0000313" key="1">
    <source>
        <dbReference type="EMBL" id="QMW01631.1"/>
    </source>
</evidence>
<accession>A0A7G5GRY9</accession>
<dbReference type="InterPro" id="IPR012657">
    <property type="entry name" value="23S_rRNA-intervening_sequence"/>
</dbReference>
<evidence type="ECO:0000313" key="2">
    <source>
        <dbReference type="Proteomes" id="UP000515369"/>
    </source>
</evidence>
<dbReference type="Proteomes" id="UP000515369">
    <property type="component" value="Chromosome"/>
</dbReference>
<dbReference type="Gene3D" id="1.20.1440.60">
    <property type="entry name" value="23S rRNA-intervening sequence"/>
    <property type="match status" value="1"/>
</dbReference>
<organism evidence="1 2">
    <name type="scientific">Spirosoma foliorum</name>
    <dbReference type="NCBI Taxonomy" id="2710596"/>
    <lineage>
        <taxon>Bacteria</taxon>
        <taxon>Pseudomonadati</taxon>
        <taxon>Bacteroidota</taxon>
        <taxon>Cytophagia</taxon>
        <taxon>Cytophagales</taxon>
        <taxon>Cytophagaceae</taxon>
        <taxon>Spirosoma</taxon>
    </lineage>
</organism>
<name>A0A7G5GRY9_9BACT</name>
<dbReference type="Pfam" id="PF05635">
    <property type="entry name" value="23S_rRNA_IVP"/>
    <property type="match status" value="1"/>
</dbReference>
<reference evidence="1 2" key="1">
    <citation type="submission" date="2020-07" db="EMBL/GenBank/DDBJ databases">
        <title>Spirosoma foliorum sp. nov., isolated from the leaves on the Nejang mountain Korea, Republic of.</title>
        <authorList>
            <person name="Ho H."/>
            <person name="Lee Y.-J."/>
            <person name="Nurcahyanto D.-A."/>
            <person name="Kim S.-G."/>
        </authorList>
    </citation>
    <scope>NUCLEOTIDE SEQUENCE [LARGE SCALE GENOMIC DNA]</scope>
    <source>
        <strain evidence="1 2">PL0136</strain>
    </source>
</reference>
<dbReference type="SUPFAM" id="SSF158446">
    <property type="entry name" value="IVS-encoded protein-like"/>
    <property type="match status" value="1"/>
</dbReference>
<dbReference type="NCBIfam" id="TIGR02436">
    <property type="entry name" value="four helix bundle protein"/>
    <property type="match status" value="1"/>
</dbReference>
<sequence>MNSSELKQRTKRFGLMVINLVGLLPNTSAGRAIGNQLIRSGTAIGANYRAACRAKSTADFISKIDNVEEEADESCYWLELIMEGNILSNEVIQPIWSEADQLTAIFTKISKTSKTNSQKYIVKEEALEYRVGFS</sequence>
<keyword evidence="2" id="KW-1185">Reference proteome</keyword>
<dbReference type="PANTHER" id="PTHR38471:SF2">
    <property type="entry name" value="FOUR HELIX BUNDLE PROTEIN"/>
    <property type="match status" value="1"/>
</dbReference>
<dbReference type="PIRSF" id="PIRSF035652">
    <property type="entry name" value="CHP02436"/>
    <property type="match status" value="1"/>
</dbReference>
<dbReference type="InterPro" id="IPR036583">
    <property type="entry name" value="23S_rRNA_IVS_sf"/>
</dbReference>
<protein>
    <submittedName>
        <fullName evidence="1">Four helix bundle protein</fullName>
    </submittedName>
</protein>
<dbReference type="AlphaFoldDB" id="A0A7G5GRY9"/>
<dbReference type="EMBL" id="CP059732">
    <property type="protein sequence ID" value="QMW01631.1"/>
    <property type="molecule type" value="Genomic_DNA"/>
</dbReference>
<dbReference type="PANTHER" id="PTHR38471">
    <property type="entry name" value="FOUR HELIX BUNDLE PROTEIN"/>
    <property type="match status" value="1"/>
</dbReference>
<dbReference type="RefSeq" id="WP_182458911.1">
    <property type="nucleotide sequence ID" value="NZ_CP059732.1"/>
</dbReference>
<gene>
    <name evidence="1" type="ORF">H3H32_27295</name>
</gene>
<proteinExistence type="predicted"/>
<dbReference type="KEGG" id="sfol:H3H32_27295"/>